<accession>A0ABW4VZY5</accession>
<dbReference type="EMBL" id="JBHUHQ010000015">
    <property type="protein sequence ID" value="MFD2044684.1"/>
    <property type="molecule type" value="Genomic_DNA"/>
</dbReference>
<evidence type="ECO:0000259" key="2">
    <source>
        <dbReference type="Pfam" id="PF07995"/>
    </source>
</evidence>
<feature type="compositionally biased region" description="Basic and acidic residues" evidence="1">
    <location>
        <begin position="363"/>
        <end position="376"/>
    </location>
</feature>
<dbReference type="Pfam" id="PF07995">
    <property type="entry name" value="GSDH"/>
    <property type="match status" value="1"/>
</dbReference>
<evidence type="ECO:0000313" key="3">
    <source>
        <dbReference type="EMBL" id="MFD2044684.1"/>
    </source>
</evidence>
<protein>
    <submittedName>
        <fullName evidence="3">PQQ-dependent sugar dehydrogenase</fullName>
    </submittedName>
</protein>
<dbReference type="PANTHER" id="PTHR19328:SF13">
    <property type="entry name" value="HIPL1 PROTEIN"/>
    <property type="match status" value="1"/>
</dbReference>
<feature type="region of interest" description="Disordered" evidence="1">
    <location>
        <begin position="361"/>
        <end position="389"/>
    </location>
</feature>
<sequence>MKKSMYLYFGLLGLILVVGLVFLLNTGSDNTSDDNNESTNTDEDLYGQDAVEALRESIEVVATEDGDVNVNNLFIPWTINKNGNTFFLSQRDGTVIQIDGDFGLVDVQGVEVTKDILHEGEGGFLGFTLAPDFETTSKALAYHTYEQDDKTLNRIISLTLDGNTWKEEDVLLEEIPGGEINNGGRIQVGSDGMLYATTGDTGQADYAQDLDSLAGKILRMGLDGTIPEDNPFEDSYVFSYGHRNPQGFAWDSEGNLYSSEHGEDGHDELNLIKAGQNYGWPVIQGDEEAANMVTPIHHSGNDTWAPSGMAYNDGQLYIASLAGQKIFTYSLESGEINDFFDNVGRLRDVMIEDESLFTITNNHDNRGNPEQKDDRLINVPLTEKANKTE</sequence>
<dbReference type="RefSeq" id="WP_377556079.1">
    <property type="nucleotide sequence ID" value="NZ_JBHUHQ010000015.1"/>
</dbReference>
<dbReference type="InterPro" id="IPR011041">
    <property type="entry name" value="Quinoprot_gluc/sorb_DH_b-prop"/>
</dbReference>
<evidence type="ECO:0000313" key="4">
    <source>
        <dbReference type="Proteomes" id="UP001597383"/>
    </source>
</evidence>
<feature type="domain" description="Glucose/Sorbosone dehydrogenase" evidence="2">
    <location>
        <begin position="75"/>
        <end position="364"/>
    </location>
</feature>
<proteinExistence type="predicted"/>
<comment type="caution">
    <text evidence="3">The sequence shown here is derived from an EMBL/GenBank/DDBJ whole genome shotgun (WGS) entry which is preliminary data.</text>
</comment>
<reference evidence="4" key="1">
    <citation type="journal article" date="2019" name="Int. J. Syst. Evol. Microbiol.">
        <title>The Global Catalogue of Microorganisms (GCM) 10K type strain sequencing project: providing services to taxonomists for standard genome sequencing and annotation.</title>
        <authorList>
            <consortium name="The Broad Institute Genomics Platform"/>
            <consortium name="The Broad Institute Genome Sequencing Center for Infectious Disease"/>
            <person name="Wu L."/>
            <person name="Ma J."/>
        </authorList>
    </citation>
    <scope>NUCLEOTIDE SEQUENCE [LARGE SCALE GENOMIC DNA]</scope>
    <source>
        <strain evidence="4">R28</strain>
    </source>
</reference>
<evidence type="ECO:0000256" key="1">
    <source>
        <dbReference type="SAM" id="MobiDB-lite"/>
    </source>
</evidence>
<dbReference type="InterPro" id="IPR012938">
    <property type="entry name" value="Glc/Sorbosone_DH"/>
</dbReference>
<dbReference type="Gene3D" id="2.120.10.30">
    <property type="entry name" value="TolB, C-terminal domain"/>
    <property type="match status" value="1"/>
</dbReference>
<gene>
    <name evidence="3" type="ORF">ACFSJF_10430</name>
</gene>
<dbReference type="SUPFAM" id="SSF50952">
    <property type="entry name" value="Soluble quinoprotein glucose dehydrogenase"/>
    <property type="match status" value="1"/>
</dbReference>
<keyword evidence="4" id="KW-1185">Reference proteome</keyword>
<dbReference type="InterPro" id="IPR011042">
    <property type="entry name" value="6-blade_b-propeller_TolB-like"/>
</dbReference>
<dbReference type="PANTHER" id="PTHR19328">
    <property type="entry name" value="HEDGEHOG-INTERACTING PROTEIN"/>
    <property type="match status" value="1"/>
</dbReference>
<organism evidence="3 4">
    <name type="scientific">Ornithinibacillus salinisoli</name>
    <dbReference type="NCBI Taxonomy" id="1848459"/>
    <lineage>
        <taxon>Bacteria</taxon>
        <taxon>Bacillati</taxon>
        <taxon>Bacillota</taxon>
        <taxon>Bacilli</taxon>
        <taxon>Bacillales</taxon>
        <taxon>Bacillaceae</taxon>
        <taxon>Ornithinibacillus</taxon>
    </lineage>
</organism>
<dbReference type="Proteomes" id="UP001597383">
    <property type="component" value="Unassembled WGS sequence"/>
</dbReference>
<name>A0ABW4VZY5_9BACI</name>